<dbReference type="PANTHER" id="PTHR43096">
    <property type="entry name" value="DNAJ HOMOLOG 1, MITOCHONDRIAL-RELATED"/>
    <property type="match status" value="1"/>
</dbReference>
<sequence length="321" mass="33806">MPAPDYYAVLGVDEDASAKEVKKAYRKLAQQYHPDRNAGDAAAEERFKEVQEAYDTLGDEAKRKTYDRARRDPYGGRFEGNPFEGFAGAPGGDGRYYRTPDGTYVRVDATGAGPGSFGGSQDDFVFSGGGGLGGIFDQFFGGGGGGEPQYRGGRDVNASLRLSFGEALAGGPREFRTPTGDTVRITVPKGVRDGFKIKLSGRGEAAPGGRGEPGDLFVTFQVAPSARFSRDGDDLTTSVSVTAVEALLGTTREVETATGKTVRLTIKPGTQPGARLRVRGQGVASDRGTGDLYVEVGVTVPTLSPEAIDGLRAWAETEGLA</sequence>
<evidence type="ECO:0000259" key="3">
    <source>
        <dbReference type="PROSITE" id="PS50076"/>
    </source>
</evidence>
<dbReference type="SUPFAM" id="SSF49493">
    <property type="entry name" value="HSP40/DnaJ peptide-binding domain"/>
    <property type="match status" value="2"/>
</dbReference>
<accession>A0ABU3BU11</accession>
<dbReference type="InterPro" id="IPR008971">
    <property type="entry name" value="HSP40/DnaJ_pept-bd"/>
</dbReference>
<dbReference type="PANTHER" id="PTHR43096:SF52">
    <property type="entry name" value="DNAJ HOMOLOG 1, MITOCHONDRIAL-RELATED"/>
    <property type="match status" value="1"/>
</dbReference>
<dbReference type="CDD" id="cd06257">
    <property type="entry name" value="DnaJ"/>
    <property type="match status" value="1"/>
</dbReference>
<dbReference type="Pfam" id="PF01556">
    <property type="entry name" value="DnaJ_C"/>
    <property type="match status" value="1"/>
</dbReference>
<dbReference type="PRINTS" id="PR00625">
    <property type="entry name" value="JDOMAIN"/>
</dbReference>
<dbReference type="CDD" id="cd10747">
    <property type="entry name" value="DnaJ_C"/>
    <property type="match status" value="1"/>
</dbReference>
<evidence type="ECO:0000313" key="4">
    <source>
        <dbReference type="EMBL" id="MDT0632767.1"/>
    </source>
</evidence>
<protein>
    <submittedName>
        <fullName evidence="4">J domain-containing protein</fullName>
    </submittedName>
</protein>
<dbReference type="SMART" id="SM00271">
    <property type="entry name" value="DnaJ"/>
    <property type="match status" value="1"/>
</dbReference>
<feature type="region of interest" description="Disordered" evidence="2">
    <location>
        <begin position="64"/>
        <end position="85"/>
    </location>
</feature>
<dbReference type="InterPro" id="IPR001623">
    <property type="entry name" value="DnaJ_domain"/>
</dbReference>
<name>A0ABU3BU11_9BACT</name>
<dbReference type="Proteomes" id="UP001267426">
    <property type="component" value="Unassembled WGS sequence"/>
</dbReference>
<evidence type="ECO:0000256" key="1">
    <source>
        <dbReference type="ARBA" id="ARBA00023186"/>
    </source>
</evidence>
<dbReference type="Pfam" id="PF00226">
    <property type="entry name" value="DnaJ"/>
    <property type="match status" value="1"/>
</dbReference>
<dbReference type="SUPFAM" id="SSF46565">
    <property type="entry name" value="Chaperone J-domain"/>
    <property type="match status" value="1"/>
</dbReference>
<dbReference type="Gene3D" id="1.10.287.110">
    <property type="entry name" value="DnaJ domain"/>
    <property type="match status" value="1"/>
</dbReference>
<keyword evidence="5" id="KW-1185">Reference proteome</keyword>
<dbReference type="InterPro" id="IPR002939">
    <property type="entry name" value="DnaJ_C"/>
</dbReference>
<dbReference type="PROSITE" id="PS50076">
    <property type="entry name" value="DNAJ_2"/>
    <property type="match status" value="1"/>
</dbReference>
<feature type="domain" description="J" evidence="3">
    <location>
        <begin position="5"/>
        <end position="70"/>
    </location>
</feature>
<comment type="caution">
    <text evidence="4">The sequence shown here is derived from an EMBL/GenBank/DDBJ whole genome shotgun (WGS) entry which is preliminary data.</text>
</comment>
<evidence type="ECO:0000313" key="5">
    <source>
        <dbReference type="Proteomes" id="UP001267426"/>
    </source>
</evidence>
<organism evidence="4 5">
    <name type="scientific">Rubrivirga litoralis</name>
    <dbReference type="NCBI Taxonomy" id="3075598"/>
    <lineage>
        <taxon>Bacteria</taxon>
        <taxon>Pseudomonadati</taxon>
        <taxon>Rhodothermota</taxon>
        <taxon>Rhodothermia</taxon>
        <taxon>Rhodothermales</taxon>
        <taxon>Rubricoccaceae</taxon>
        <taxon>Rubrivirga</taxon>
    </lineage>
</organism>
<dbReference type="InterPro" id="IPR018253">
    <property type="entry name" value="DnaJ_domain_CS"/>
</dbReference>
<dbReference type="EMBL" id="JAVRHT010000037">
    <property type="protein sequence ID" value="MDT0632767.1"/>
    <property type="molecule type" value="Genomic_DNA"/>
</dbReference>
<evidence type="ECO:0000256" key="2">
    <source>
        <dbReference type="SAM" id="MobiDB-lite"/>
    </source>
</evidence>
<gene>
    <name evidence="4" type="ORF">RM540_13485</name>
</gene>
<dbReference type="PROSITE" id="PS00636">
    <property type="entry name" value="DNAJ_1"/>
    <property type="match status" value="1"/>
</dbReference>
<reference evidence="4 5" key="1">
    <citation type="submission" date="2023-09" db="EMBL/GenBank/DDBJ databases">
        <authorList>
            <person name="Rey-Velasco X."/>
        </authorList>
    </citation>
    <scope>NUCLEOTIDE SEQUENCE [LARGE SCALE GENOMIC DNA]</scope>
    <source>
        <strain evidence="4 5">F394</strain>
    </source>
</reference>
<dbReference type="InterPro" id="IPR036869">
    <property type="entry name" value="J_dom_sf"/>
</dbReference>
<dbReference type="Gene3D" id="2.60.260.20">
    <property type="entry name" value="Urease metallochaperone UreE, N-terminal domain"/>
    <property type="match status" value="2"/>
</dbReference>
<keyword evidence="1" id="KW-0143">Chaperone</keyword>
<proteinExistence type="predicted"/>
<feature type="compositionally biased region" description="Basic and acidic residues" evidence="2">
    <location>
        <begin position="64"/>
        <end position="74"/>
    </location>
</feature>
<dbReference type="RefSeq" id="WP_311664976.1">
    <property type="nucleotide sequence ID" value="NZ_JAVRHT010000037.1"/>
</dbReference>